<gene>
    <name evidence="3" type="ORF">AVDCRST_MAG01-01-4288</name>
</gene>
<keyword evidence="3" id="KW-0547">Nucleotide-binding</keyword>
<name>A0A6J4QUN7_9ACTN</name>
<feature type="transmembrane region" description="Helical" evidence="2">
    <location>
        <begin position="83"/>
        <end position="106"/>
    </location>
</feature>
<keyword evidence="2" id="KW-1133">Transmembrane helix</keyword>
<feature type="transmembrane region" description="Helical" evidence="2">
    <location>
        <begin position="54"/>
        <end position="71"/>
    </location>
</feature>
<organism evidence="3">
    <name type="scientific">uncultured Rubrobacteraceae bacterium</name>
    <dbReference type="NCBI Taxonomy" id="349277"/>
    <lineage>
        <taxon>Bacteria</taxon>
        <taxon>Bacillati</taxon>
        <taxon>Actinomycetota</taxon>
        <taxon>Rubrobacteria</taxon>
        <taxon>Rubrobacterales</taxon>
        <taxon>Rubrobacteraceae</taxon>
        <taxon>environmental samples</taxon>
    </lineage>
</organism>
<protein>
    <submittedName>
        <fullName evidence="3">ATP-binding region, ATPase-like</fullName>
    </submittedName>
</protein>
<evidence type="ECO:0000313" key="3">
    <source>
        <dbReference type="EMBL" id="CAA9448117.1"/>
    </source>
</evidence>
<feature type="transmembrane region" description="Helical" evidence="2">
    <location>
        <begin position="144"/>
        <end position="166"/>
    </location>
</feature>
<evidence type="ECO:0000256" key="2">
    <source>
        <dbReference type="SAM" id="Phobius"/>
    </source>
</evidence>
<reference evidence="3" key="1">
    <citation type="submission" date="2020-02" db="EMBL/GenBank/DDBJ databases">
        <authorList>
            <person name="Meier V. D."/>
        </authorList>
    </citation>
    <scope>NUCLEOTIDE SEQUENCE</scope>
    <source>
        <strain evidence="3">AVDCRST_MAG01</strain>
    </source>
</reference>
<keyword evidence="2" id="KW-0812">Transmembrane</keyword>
<evidence type="ECO:0000256" key="1">
    <source>
        <dbReference type="SAM" id="MobiDB-lite"/>
    </source>
</evidence>
<dbReference type="EMBL" id="CADCUW010000556">
    <property type="protein sequence ID" value="CAA9448117.1"/>
    <property type="molecule type" value="Genomic_DNA"/>
</dbReference>
<dbReference type="GO" id="GO:0005524">
    <property type="term" value="F:ATP binding"/>
    <property type="evidence" value="ECO:0007669"/>
    <property type="project" value="UniProtKB-KW"/>
</dbReference>
<feature type="transmembrane region" description="Helical" evidence="2">
    <location>
        <begin position="20"/>
        <end position="47"/>
    </location>
</feature>
<feature type="transmembrane region" description="Helical" evidence="2">
    <location>
        <begin position="244"/>
        <end position="263"/>
    </location>
</feature>
<accession>A0A6J4QUN7</accession>
<sequence length="307" mass="33069">MPGALTPANIRELGTMGLSVGFYVGYLISVELVFAATSLAVGALIFWRKSDDRVALFLALALVTLGGAALTQSPDALADEPTALRLAILFVTFLGNTSIVLFFYLFPDGRFVPRWTRPLAAVFAVAQVDEFFFPSSFIPDIPDPFNAALVFGFLASMVYAQVYRYLRVSGPVQRQQTKWIVLGITGTVVGVQVAEILTLVFSQTWPVMAGHTVYYLSLLLIPLSVGVAILRYRLLDIDLIINRTLVYGSLTACVVAVYVLWLWEGSGSCCRCGGTSSSRSSSRSSPWGSSRCSSSRCASASSGAPTA</sequence>
<feature type="transmembrane region" description="Helical" evidence="2">
    <location>
        <begin position="178"/>
        <end position="201"/>
    </location>
</feature>
<proteinExistence type="predicted"/>
<feature type="transmembrane region" description="Helical" evidence="2">
    <location>
        <begin position="213"/>
        <end position="232"/>
    </location>
</feature>
<dbReference type="AlphaFoldDB" id="A0A6J4QUN7"/>
<keyword evidence="2" id="KW-0472">Membrane</keyword>
<feature type="region of interest" description="Disordered" evidence="1">
    <location>
        <begin position="274"/>
        <end position="307"/>
    </location>
</feature>
<feature type="transmembrane region" description="Helical" evidence="2">
    <location>
        <begin position="118"/>
        <end position="138"/>
    </location>
</feature>
<keyword evidence="3" id="KW-0067">ATP-binding</keyword>